<organism evidence="1 2">
    <name type="scientific">Dreissena polymorpha</name>
    <name type="common">Zebra mussel</name>
    <name type="synonym">Mytilus polymorpha</name>
    <dbReference type="NCBI Taxonomy" id="45954"/>
    <lineage>
        <taxon>Eukaryota</taxon>
        <taxon>Metazoa</taxon>
        <taxon>Spiralia</taxon>
        <taxon>Lophotrochozoa</taxon>
        <taxon>Mollusca</taxon>
        <taxon>Bivalvia</taxon>
        <taxon>Autobranchia</taxon>
        <taxon>Heteroconchia</taxon>
        <taxon>Euheterodonta</taxon>
        <taxon>Imparidentia</taxon>
        <taxon>Neoheterodontei</taxon>
        <taxon>Myida</taxon>
        <taxon>Dreissenoidea</taxon>
        <taxon>Dreissenidae</taxon>
        <taxon>Dreissena</taxon>
    </lineage>
</organism>
<reference evidence="1" key="2">
    <citation type="submission" date="2020-11" db="EMBL/GenBank/DDBJ databases">
        <authorList>
            <person name="McCartney M.A."/>
            <person name="Auch B."/>
            <person name="Kono T."/>
            <person name="Mallez S."/>
            <person name="Becker A."/>
            <person name="Gohl D.M."/>
            <person name="Silverstein K.A.T."/>
            <person name="Koren S."/>
            <person name="Bechman K.B."/>
            <person name="Herman A."/>
            <person name="Abrahante J.E."/>
            <person name="Garbe J."/>
        </authorList>
    </citation>
    <scope>NUCLEOTIDE SEQUENCE</scope>
    <source>
        <strain evidence="1">Duluth1</strain>
        <tissue evidence="1">Whole animal</tissue>
    </source>
</reference>
<reference evidence="1" key="1">
    <citation type="journal article" date="2019" name="bioRxiv">
        <title>The Genome of the Zebra Mussel, Dreissena polymorpha: A Resource for Invasive Species Research.</title>
        <authorList>
            <person name="McCartney M.A."/>
            <person name="Auch B."/>
            <person name="Kono T."/>
            <person name="Mallez S."/>
            <person name="Zhang Y."/>
            <person name="Obille A."/>
            <person name="Becker A."/>
            <person name="Abrahante J.E."/>
            <person name="Garbe J."/>
            <person name="Badalamenti J.P."/>
            <person name="Herman A."/>
            <person name="Mangelson H."/>
            <person name="Liachko I."/>
            <person name="Sullivan S."/>
            <person name="Sone E.D."/>
            <person name="Koren S."/>
            <person name="Silverstein K.A.T."/>
            <person name="Beckman K.B."/>
            <person name="Gohl D.M."/>
        </authorList>
    </citation>
    <scope>NUCLEOTIDE SEQUENCE</scope>
    <source>
        <strain evidence="1">Duluth1</strain>
        <tissue evidence="1">Whole animal</tissue>
    </source>
</reference>
<accession>A0A9D4BHA6</accession>
<evidence type="ECO:0000313" key="1">
    <source>
        <dbReference type="EMBL" id="KAH3694972.1"/>
    </source>
</evidence>
<evidence type="ECO:0000313" key="2">
    <source>
        <dbReference type="Proteomes" id="UP000828390"/>
    </source>
</evidence>
<sequence length="74" mass="7851">MSDIGNSVVFLGHVVSEEGVLPDPSNVAKIAEWPRPLSEICKGICEASQTDGRPYSEGRALRVERGLGNGVLEG</sequence>
<dbReference type="AlphaFoldDB" id="A0A9D4BHA6"/>
<dbReference type="SUPFAM" id="SSF56672">
    <property type="entry name" value="DNA/RNA polymerases"/>
    <property type="match status" value="1"/>
</dbReference>
<proteinExistence type="predicted"/>
<dbReference type="Proteomes" id="UP000828390">
    <property type="component" value="Unassembled WGS sequence"/>
</dbReference>
<dbReference type="InterPro" id="IPR043502">
    <property type="entry name" value="DNA/RNA_pol_sf"/>
</dbReference>
<dbReference type="EMBL" id="JAIWYP010000016">
    <property type="protein sequence ID" value="KAH3694972.1"/>
    <property type="molecule type" value="Genomic_DNA"/>
</dbReference>
<name>A0A9D4BHA6_DREPO</name>
<comment type="caution">
    <text evidence="1">The sequence shown here is derived from an EMBL/GenBank/DDBJ whole genome shotgun (WGS) entry which is preliminary data.</text>
</comment>
<gene>
    <name evidence="1" type="ORF">DPMN_082419</name>
</gene>
<protein>
    <submittedName>
        <fullName evidence="1">Uncharacterized protein</fullName>
    </submittedName>
</protein>
<keyword evidence="2" id="KW-1185">Reference proteome</keyword>